<organism evidence="2 3">
    <name type="scientific">Eumeta variegata</name>
    <name type="common">Bagworm moth</name>
    <name type="synonym">Eumeta japonica</name>
    <dbReference type="NCBI Taxonomy" id="151549"/>
    <lineage>
        <taxon>Eukaryota</taxon>
        <taxon>Metazoa</taxon>
        <taxon>Ecdysozoa</taxon>
        <taxon>Arthropoda</taxon>
        <taxon>Hexapoda</taxon>
        <taxon>Insecta</taxon>
        <taxon>Pterygota</taxon>
        <taxon>Neoptera</taxon>
        <taxon>Endopterygota</taxon>
        <taxon>Lepidoptera</taxon>
        <taxon>Glossata</taxon>
        <taxon>Ditrysia</taxon>
        <taxon>Tineoidea</taxon>
        <taxon>Psychidae</taxon>
        <taxon>Oiketicinae</taxon>
        <taxon>Eumeta</taxon>
    </lineage>
</organism>
<feature type="region of interest" description="Disordered" evidence="1">
    <location>
        <begin position="1"/>
        <end position="20"/>
    </location>
</feature>
<dbReference type="EMBL" id="BGZK01000195">
    <property type="protein sequence ID" value="GBP27518.1"/>
    <property type="molecule type" value="Genomic_DNA"/>
</dbReference>
<sequence>MRLHFLSEQTNDDANTSATGNKTGAVVTPVCCPATFGEAVTAFQLTILPTRHFFRGTYKVGFSPTLPARISARVCVMHFLPPCRKREKKRGKENIWGKSETSLLIASATLTSLTTLSFPDKRQNKFFINNMWRNPNVGQKSSSLRCAETRAYPHLQSGRAMLGPWTHRVGALIGTVKQKIIAQNTDHANVTDPSVLSSAKAADSGVLALCIREGR</sequence>
<keyword evidence="3" id="KW-1185">Reference proteome</keyword>
<reference evidence="2 3" key="1">
    <citation type="journal article" date="2019" name="Commun. Biol.">
        <title>The bagworm genome reveals a unique fibroin gene that provides high tensile strength.</title>
        <authorList>
            <person name="Kono N."/>
            <person name="Nakamura H."/>
            <person name="Ohtoshi R."/>
            <person name="Tomita M."/>
            <person name="Numata K."/>
            <person name="Arakawa K."/>
        </authorList>
    </citation>
    <scope>NUCLEOTIDE SEQUENCE [LARGE SCALE GENOMIC DNA]</scope>
</reference>
<dbReference type="Proteomes" id="UP000299102">
    <property type="component" value="Unassembled WGS sequence"/>
</dbReference>
<protein>
    <submittedName>
        <fullName evidence="2">Uncharacterized protein</fullName>
    </submittedName>
</protein>
<feature type="compositionally biased region" description="Polar residues" evidence="1">
    <location>
        <begin position="7"/>
        <end position="20"/>
    </location>
</feature>
<proteinExistence type="predicted"/>
<gene>
    <name evidence="2" type="ORF">EVAR_18711_1</name>
</gene>
<evidence type="ECO:0000313" key="3">
    <source>
        <dbReference type="Proteomes" id="UP000299102"/>
    </source>
</evidence>
<comment type="caution">
    <text evidence="2">The sequence shown here is derived from an EMBL/GenBank/DDBJ whole genome shotgun (WGS) entry which is preliminary data.</text>
</comment>
<accession>A0A4C1UM60</accession>
<dbReference type="AlphaFoldDB" id="A0A4C1UM60"/>
<evidence type="ECO:0000256" key="1">
    <source>
        <dbReference type="SAM" id="MobiDB-lite"/>
    </source>
</evidence>
<evidence type="ECO:0000313" key="2">
    <source>
        <dbReference type="EMBL" id="GBP27518.1"/>
    </source>
</evidence>
<name>A0A4C1UM60_EUMVA</name>